<proteinExistence type="predicted"/>
<dbReference type="AlphaFoldDB" id="A0A645JFK9"/>
<sequence>MRLARRPQDLNEAPSPEQQEHDGGDQPHQPQGIEKSVWGFEPGHHLEIHAENAGDQCGRHKDRRDDGQCTDVKVDAMADRGQVYIQQAGSQVAKVFQRLEDVYGVVIDIADVQLDVGPKEISRVTM</sequence>
<evidence type="ECO:0000256" key="1">
    <source>
        <dbReference type="SAM" id="MobiDB-lite"/>
    </source>
</evidence>
<evidence type="ECO:0000313" key="2">
    <source>
        <dbReference type="EMBL" id="MPN62147.1"/>
    </source>
</evidence>
<dbReference type="EMBL" id="VSSQ01139749">
    <property type="protein sequence ID" value="MPN62147.1"/>
    <property type="molecule type" value="Genomic_DNA"/>
</dbReference>
<accession>A0A645JFK9</accession>
<name>A0A645JFK9_9ZZZZ</name>
<organism evidence="2">
    <name type="scientific">bioreactor metagenome</name>
    <dbReference type="NCBI Taxonomy" id="1076179"/>
    <lineage>
        <taxon>unclassified sequences</taxon>
        <taxon>metagenomes</taxon>
        <taxon>ecological metagenomes</taxon>
    </lineage>
</organism>
<gene>
    <name evidence="2" type="ORF">SDC9_209894</name>
</gene>
<feature type="region of interest" description="Disordered" evidence="1">
    <location>
        <begin position="1"/>
        <end position="36"/>
    </location>
</feature>
<protein>
    <submittedName>
        <fullName evidence="2">Uncharacterized protein</fullName>
    </submittedName>
</protein>
<comment type="caution">
    <text evidence="2">The sequence shown here is derived from an EMBL/GenBank/DDBJ whole genome shotgun (WGS) entry which is preliminary data.</text>
</comment>
<reference evidence="2" key="1">
    <citation type="submission" date="2019-08" db="EMBL/GenBank/DDBJ databases">
        <authorList>
            <person name="Kucharzyk K."/>
            <person name="Murdoch R.W."/>
            <person name="Higgins S."/>
            <person name="Loffler F."/>
        </authorList>
    </citation>
    <scope>NUCLEOTIDE SEQUENCE</scope>
</reference>